<feature type="transmembrane region" description="Helical" evidence="6">
    <location>
        <begin position="229"/>
        <end position="250"/>
    </location>
</feature>
<evidence type="ECO:0000256" key="1">
    <source>
        <dbReference type="ARBA" id="ARBA00004141"/>
    </source>
</evidence>
<comment type="subcellular location">
    <subcellularLocation>
        <location evidence="1">Membrane</location>
        <topology evidence="1">Multi-pass membrane protein</topology>
    </subcellularLocation>
</comment>
<feature type="transmembrane region" description="Helical" evidence="6">
    <location>
        <begin position="492"/>
        <end position="512"/>
    </location>
</feature>
<evidence type="ECO:0000259" key="8">
    <source>
        <dbReference type="Pfam" id="PF26037"/>
    </source>
</evidence>
<keyword evidence="10" id="KW-1185">Reference proteome</keyword>
<keyword evidence="3 6" id="KW-1133">Transmembrane helix</keyword>
<evidence type="ECO:0000259" key="7">
    <source>
        <dbReference type="Pfam" id="PF07782"/>
    </source>
</evidence>
<accession>A0A673T3X0</accession>
<evidence type="ECO:0000256" key="4">
    <source>
        <dbReference type="ARBA" id="ARBA00023136"/>
    </source>
</evidence>
<dbReference type="InterPro" id="IPR058842">
    <property type="entry name" value="DCST1_C"/>
</dbReference>
<dbReference type="GO" id="GO:0016020">
    <property type="term" value="C:membrane"/>
    <property type="evidence" value="ECO:0007669"/>
    <property type="project" value="UniProtKB-SubCell"/>
</dbReference>
<keyword evidence="4 6" id="KW-0472">Membrane</keyword>
<dbReference type="Pfam" id="PF26039">
    <property type="entry name" value="Dcst2"/>
    <property type="match status" value="1"/>
</dbReference>
<evidence type="ECO:0000256" key="3">
    <source>
        <dbReference type="ARBA" id="ARBA00022989"/>
    </source>
</evidence>
<reference evidence="9" key="2">
    <citation type="submission" date="2025-08" db="UniProtKB">
        <authorList>
            <consortium name="Ensembl"/>
        </authorList>
    </citation>
    <scope>IDENTIFICATION</scope>
</reference>
<dbReference type="Proteomes" id="UP000472268">
    <property type="component" value="Chromosome 3"/>
</dbReference>
<dbReference type="AlphaFoldDB" id="A0A673T3X0"/>
<evidence type="ECO:0000256" key="6">
    <source>
        <dbReference type="SAM" id="Phobius"/>
    </source>
</evidence>
<evidence type="ECO:0000313" key="9">
    <source>
        <dbReference type="Ensembl" id="ENSSSUP00005006563.1"/>
    </source>
</evidence>
<evidence type="ECO:0000256" key="5">
    <source>
        <dbReference type="SAM" id="MobiDB-lite"/>
    </source>
</evidence>
<feature type="domain" description="E3 ubiquitin-protein ligase DCST1-like C-terminal" evidence="8">
    <location>
        <begin position="590"/>
        <end position="636"/>
    </location>
</feature>
<dbReference type="Pfam" id="PF26037">
    <property type="entry name" value="zf-RING_DCST1_C"/>
    <property type="match status" value="1"/>
</dbReference>
<dbReference type="PANTHER" id="PTHR21041">
    <property type="entry name" value="DENDRITIC CELL-SPECIFIC TRANSMEMBRANE PROTEIN"/>
    <property type="match status" value="1"/>
</dbReference>
<keyword evidence="2 6" id="KW-0812">Transmembrane</keyword>
<evidence type="ECO:0000256" key="2">
    <source>
        <dbReference type="ARBA" id="ARBA00022692"/>
    </source>
</evidence>
<sequence>MPRLGAEGPSMSRAVVRSAGGFALGLSLATAYGLLELLVEEHSPWGCLAGALTLASFLGLGLAFSRQVRATVLLLLPQAFSKQGRTLLMVAAFGLVLQGPCANTLHNFTQASKAVACGAELALNQTAEALERARQPLVSALNKIKAIAQKAKEVADRVRKFFRSIMDGVKHVARALRNVWYWLLHIGDVCNAELGNPYVKCTRVFDSAEESCARSVPGARRLCRVLTPFKLVLCGLASVAQVFCVIPKYVQPFLQKTIGLPVRKLINRVRQEFEFNVTVTHHFSVDLNASRSLSQVALDLQEAVSAKLQHVREALLLMGYSTALLLALLYLQALFYRYCYLNWISFDNVYITSQFLLMDEVRSRAGLPTVLPLSAREAGRYIQPGSIFLSRWEQIFYILAIFNLVRHLLLVLLLVFLDYSVFWVLDLARHQLQGEIVARSPVSVSITVEGTGYTGRIYRDLVSAFDVLQQSNISVLSPHCVLRPSEPDATGYVVIGIMYGLCFFVTLCGHYVSRLRRVICASYYPSREQERISFLYNSLLSRRSSLSAALHRTVRRRAADQGHTRPLQVLAMRCSCLAPVLARFWQQQPHCLGCRRASDQEDVENLVSCVAPGCPGLFCSTCFRLLDNTCSVCASPLFLQWGLDPELDSSDEEGPQQRLAGAARSGDPELEWLLQQQPRGAQGRGLPSESSPEVSDLDEETGAPQRTRSTEDTQDRGPGGSGPT</sequence>
<feature type="region of interest" description="Disordered" evidence="5">
    <location>
        <begin position="647"/>
        <end position="724"/>
    </location>
</feature>
<gene>
    <name evidence="9" type="primary">DCST2</name>
</gene>
<feature type="transmembrane region" description="Helical" evidence="6">
    <location>
        <begin position="314"/>
        <end position="336"/>
    </location>
</feature>
<dbReference type="InterPro" id="IPR051856">
    <property type="entry name" value="CSR-E3_Ligase_Protein"/>
</dbReference>
<dbReference type="Ensembl" id="ENSSSUT00005007576.1">
    <property type="protein sequence ID" value="ENSSSUP00005006563.1"/>
    <property type="gene ID" value="ENSSSUG00005004245.1"/>
</dbReference>
<feature type="transmembrane region" description="Helical" evidence="6">
    <location>
        <begin position="21"/>
        <end position="39"/>
    </location>
</feature>
<feature type="transmembrane region" description="Helical" evidence="6">
    <location>
        <begin position="395"/>
        <end position="417"/>
    </location>
</feature>
<feature type="domain" description="Dendritic cell-specific transmembrane protein-like" evidence="7">
    <location>
        <begin position="346"/>
        <end position="536"/>
    </location>
</feature>
<reference evidence="9" key="3">
    <citation type="submission" date="2025-09" db="UniProtKB">
        <authorList>
            <consortium name="Ensembl"/>
        </authorList>
    </citation>
    <scope>IDENTIFICATION</scope>
</reference>
<organism evidence="9 10">
    <name type="scientific">Suricata suricatta</name>
    <name type="common">Meerkat</name>
    <dbReference type="NCBI Taxonomy" id="37032"/>
    <lineage>
        <taxon>Eukaryota</taxon>
        <taxon>Metazoa</taxon>
        <taxon>Chordata</taxon>
        <taxon>Craniata</taxon>
        <taxon>Vertebrata</taxon>
        <taxon>Euteleostomi</taxon>
        <taxon>Mammalia</taxon>
        <taxon>Eutheria</taxon>
        <taxon>Laurasiatheria</taxon>
        <taxon>Carnivora</taxon>
        <taxon>Feliformia</taxon>
        <taxon>Herpestidae</taxon>
        <taxon>Suricata</taxon>
    </lineage>
</organism>
<proteinExistence type="predicted"/>
<dbReference type="PANTHER" id="PTHR21041:SF6">
    <property type="entry name" value="DC-STAMP DOMAIN-CONTAINING PROTEIN 2"/>
    <property type="match status" value="1"/>
</dbReference>
<feature type="transmembrane region" description="Helical" evidence="6">
    <location>
        <begin position="45"/>
        <end position="64"/>
    </location>
</feature>
<protein>
    <submittedName>
        <fullName evidence="9">DC-STAMP domain containing 2</fullName>
    </submittedName>
</protein>
<name>A0A673T3X0_SURSU</name>
<dbReference type="Pfam" id="PF07782">
    <property type="entry name" value="DC_STAMP"/>
    <property type="match status" value="1"/>
</dbReference>
<reference evidence="9 10" key="1">
    <citation type="submission" date="2019-05" db="EMBL/GenBank/DDBJ databases">
        <title>A Chromosome-scale Meerkat (S. suricatta) Genome Assembly.</title>
        <authorList>
            <person name="Dudchenko O."/>
            <person name="Lieberman Aiden E."/>
            <person name="Tung J."/>
            <person name="Barreiro L.B."/>
            <person name="Clutton-Brock T.H."/>
        </authorList>
    </citation>
    <scope>NUCLEOTIDE SEQUENCE [LARGE SCALE GENOMIC DNA]</scope>
</reference>
<dbReference type="InterPro" id="IPR012858">
    <property type="entry name" value="DC_STAMP-like"/>
</dbReference>
<evidence type="ECO:0000313" key="10">
    <source>
        <dbReference type="Proteomes" id="UP000472268"/>
    </source>
</evidence>